<keyword evidence="6" id="KW-1185">Reference proteome</keyword>
<comment type="similarity">
    <text evidence="1 3">Belongs to the type-B carboxylesterase/lipase family.</text>
</comment>
<dbReference type="Pfam" id="PF00135">
    <property type="entry name" value="COesterase"/>
    <property type="match status" value="1"/>
</dbReference>
<dbReference type="InterPro" id="IPR029058">
    <property type="entry name" value="AB_hydrolase_fold"/>
</dbReference>
<dbReference type="InterPro" id="IPR019826">
    <property type="entry name" value="Carboxylesterase_B_AS"/>
</dbReference>
<keyword evidence="2 3" id="KW-0378">Hydrolase</keyword>
<sequence>MNEHLHDELSQSHARVKVSTAFGEAVGGRAKNGTVIFLEIPYALPPRRFEDPQPLPSDYRYENKEYIRESAYAAQPKNDGQAASMPFEDKVGFGQPTENPLFLNIAIPPSFPETKGFPVRIYIHGGFLQFGSPHTLGSQPQYIAAERSEIWVNVGYRLSAFGFLASESPALTGNYGFKDQWMALEWIKSNIEAFGGNSNDIQVTGLSAGAHSVHQLLHHASTLPSGATAPFQSAVIQSNAILTDPKTPVELQPQFDALCRALDLDPRASDILTVLKDPSRVPWSSITRAIENEEILGHFGTFRGALSNDWVNVRPGLVEWQRSGGLARGLQDHGVKSVVIGDLTEEWYLYSIAHPIKGPQDILPNMERYYPKQVAQRMIAAFPQLPDDAGSKESARLYGEIMSLGQVHLPVRLFSQEMISHGFPVLRYQIGWSPEQHRPYGYVTHGCDRLLWAYRIPSLEKDQLEVAKTWLDKMADEVNAMNKSGKSPESSPRKILSLNEDRSISWTDDAKWEEIMKLKDAFL</sequence>
<feature type="domain" description="Carboxylesterase type B" evidence="4">
    <location>
        <begin position="18"/>
        <end position="275"/>
    </location>
</feature>
<evidence type="ECO:0000313" key="5">
    <source>
        <dbReference type="EMBL" id="KJA19623.1"/>
    </source>
</evidence>
<evidence type="ECO:0000256" key="3">
    <source>
        <dbReference type="RuleBase" id="RU361235"/>
    </source>
</evidence>
<dbReference type="Gene3D" id="3.40.50.1820">
    <property type="entry name" value="alpha/beta hydrolase"/>
    <property type="match status" value="1"/>
</dbReference>
<dbReference type="PANTHER" id="PTHR43142:SF1">
    <property type="entry name" value="CARBOXYLIC ESTER HYDROLASE"/>
    <property type="match status" value="1"/>
</dbReference>
<dbReference type="EC" id="3.1.1.-" evidence="3"/>
<evidence type="ECO:0000313" key="6">
    <source>
        <dbReference type="Proteomes" id="UP000054270"/>
    </source>
</evidence>
<dbReference type="EMBL" id="KN817576">
    <property type="protein sequence ID" value="KJA19623.1"/>
    <property type="molecule type" value="Genomic_DNA"/>
</dbReference>
<evidence type="ECO:0000256" key="1">
    <source>
        <dbReference type="ARBA" id="ARBA00005964"/>
    </source>
</evidence>
<protein>
    <recommendedName>
        <fullName evidence="3">Carboxylic ester hydrolase</fullName>
        <ecNumber evidence="3">3.1.1.-</ecNumber>
    </recommendedName>
</protein>
<name>A0A0D2M8J5_HYPSF</name>
<proteinExistence type="inferred from homology"/>
<dbReference type="InterPro" id="IPR002018">
    <property type="entry name" value="CarbesteraseB"/>
</dbReference>
<dbReference type="PROSITE" id="PS00122">
    <property type="entry name" value="CARBOXYLESTERASE_B_1"/>
    <property type="match status" value="1"/>
</dbReference>
<evidence type="ECO:0000259" key="4">
    <source>
        <dbReference type="Pfam" id="PF00135"/>
    </source>
</evidence>
<dbReference type="OMA" id="RIMLGEC"/>
<dbReference type="STRING" id="945553.A0A0D2M8J5"/>
<organism evidence="5 6">
    <name type="scientific">Hypholoma sublateritium (strain FD-334 SS-4)</name>
    <dbReference type="NCBI Taxonomy" id="945553"/>
    <lineage>
        <taxon>Eukaryota</taxon>
        <taxon>Fungi</taxon>
        <taxon>Dikarya</taxon>
        <taxon>Basidiomycota</taxon>
        <taxon>Agaricomycotina</taxon>
        <taxon>Agaricomycetes</taxon>
        <taxon>Agaricomycetidae</taxon>
        <taxon>Agaricales</taxon>
        <taxon>Agaricineae</taxon>
        <taxon>Strophariaceae</taxon>
        <taxon>Hypholoma</taxon>
    </lineage>
</organism>
<evidence type="ECO:0000256" key="2">
    <source>
        <dbReference type="ARBA" id="ARBA00022801"/>
    </source>
</evidence>
<accession>A0A0D2M8J5</accession>
<dbReference type="SUPFAM" id="SSF53474">
    <property type="entry name" value="alpha/beta-Hydrolases"/>
    <property type="match status" value="1"/>
</dbReference>
<gene>
    <name evidence="5" type="ORF">HYPSUDRAFT_44186</name>
</gene>
<dbReference type="OrthoDB" id="6846267at2759"/>
<reference evidence="6" key="1">
    <citation type="submission" date="2014-04" db="EMBL/GenBank/DDBJ databases">
        <title>Evolutionary Origins and Diversification of the Mycorrhizal Mutualists.</title>
        <authorList>
            <consortium name="DOE Joint Genome Institute"/>
            <consortium name="Mycorrhizal Genomics Consortium"/>
            <person name="Kohler A."/>
            <person name="Kuo A."/>
            <person name="Nagy L.G."/>
            <person name="Floudas D."/>
            <person name="Copeland A."/>
            <person name="Barry K.W."/>
            <person name="Cichocki N."/>
            <person name="Veneault-Fourrey C."/>
            <person name="LaButti K."/>
            <person name="Lindquist E.A."/>
            <person name="Lipzen A."/>
            <person name="Lundell T."/>
            <person name="Morin E."/>
            <person name="Murat C."/>
            <person name="Riley R."/>
            <person name="Ohm R."/>
            <person name="Sun H."/>
            <person name="Tunlid A."/>
            <person name="Henrissat B."/>
            <person name="Grigoriev I.V."/>
            <person name="Hibbett D.S."/>
            <person name="Martin F."/>
        </authorList>
    </citation>
    <scope>NUCLEOTIDE SEQUENCE [LARGE SCALE GENOMIC DNA]</scope>
    <source>
        <strain evidence="6">FD-334 SS-4</strain>
    </source>
</reference>
<dbReference type="ESTHER" id="9agar-a0a0d2m8j5">
    <property type="family name" value="Fungal_carboxylesterase_lipase"/>
</dbReference>
<dbReference type="AlphaFoldDB" id="A0A0D2M8J5"/>
<dbReference type="GO" id="GO:0016787">
    <property type="term" value="F:hydrolase activity"/>
    <property type="evidence" value="ECO:0007669"/>
    <property type="project" value="UniProtKB-KW"/>
</dbReference>
<dbReference type="Proteomes" id="UP000054270">
    <property type="component" value="Unassembled WGS sequence"/>
</dbReference>
<dbReference type="PANTHER" id="PTHR43142">
    <property type="entry name" value="CARBOXYLIC ESTER HYDROLASE"/>
    <property type="match status" value="1"/>
</dbReference>